<feature type="domain" description="Response regulatory" evidence="7">
    <location>
        <begin position="9"/>
        <end position="125"/>
    </location>
</feature>
<dbReference type="SMART" id="SM00421">
    <property type="entry name" value="HTH_LUXR"/>
    <property type="match status" value="1"/>
</dbReference>
<dbReference type="PROSITE" id="PS00622">
    <property type="entry name" value="HTH_LUXR_1"/>
    <property type="match status" value="1"/>
</dbReference>
<dbReference type="GO" id="GO:0000160">
    <property type="term" value="P:phosphorelay signal transduction system"/>
    <property type="evidence" value="ECO:0007669"/>
    <property type="project" value="InterPro"/>
</dbReference>
<dbReference type="GO" id="GO:0006355">
    <property type="term" value="P:regulation of DNA-templated transcription"/>
    <property type="evidence" value="ECO:0007669"/>
    <property type="project" value="InterPro"/>
</dbReference>
<sequence length="220" mass="24400">MGVTPEAIRILLADDHALVRRGIRLILDSEPGLTVVAEAGDGKEAVDLARSVEIDLAILDIAMPRMTGLQAARELSSRHPDLRILMLTMYDNEQYFFQALKAGAAGYVLKSVADRDLVEACRAAMRGEPFLYPGAVNALIRNYLNRVKLGQGIPEQILTAREEEVLKLVAEGHSSKEIAETLFISIKTVERHRANMLQKLGLRDRLELTRYAIRVGLIEA</sequence>
<dbReference type="InterPro" id="IPR000792">
    <property type="entry name" value="Tscrpt_reg_LuxR_C"/>
</dbReference>
<keyword evidence="9" id="KW-1185">Reference proteome</keyword>
<keyword evidence="1 5" id="KW-0597">Phosphoprotein</keyword>
<dbReference type="InterPro" id="IPR039420">
    <property type="entry name" value="WalR-like"/>
</dbReference>
<accession>A0A4Q7X1L5</accession>
<dbReference type="PROSITE" id="PS50043">
    <property type="entry name" value="HTH_LUXR_2"/>
    <property type="match status" value="1"/>
</dbReference>
<evidence type="ECO:0000256" key="2">
    <source>
        <dbReference type="ARBA" id="ARBA00023015"/>
    </source>
</evidence>
<comment type="caution">
    <text evidence="8">The sequence shown here is derived from an EMBL/GenBank/DDBJ whole genome shotgun (WGS) entry which is preliminary data.</text>
</comment>
<dbReference type="Proteomes" id="UP000292027">
    <property type="component" value="Unassembled WGS sequence"/>
</dbReference>
<dbReference type="EMBL" id="SHKR01000012">
    <property type="protein sequence ID" value="RZU16323.1"/>
    <property type="molecule type" value="Genomic_DNA"/>
</dbReference>
<dbReference type="Pfam" id="PF00072">
    <property type="entry name" value="Response_reg"/>
    <property type="match status" value="1"/>
</dbReference>
<dbReference type="SMART" id="SM00448">
    <property type="entry name" value="REC"/>
    <property type="match status" value="1"/>
</dbReference>
<reference evidence="8 9" key="1">
    <citation type="journal article" date="2015" name="Stand. Genomic Sci.">
        <title>Genomic Encyclopedia of Bacterial and Archaeal Type Strains, Phase III: the genomes of soil and plant-associated and newly described type strains.</title>
        <authorList>
            <person name="Whitman W.B."/>
            <person name="Woyke T."/>
            <person name="Klenk H.P."/>
            <person name="Zhou Y."/>
            <person name="Lilburn T.G."/>
            <person name="Beck B.J."/>
            <person name="De Vos P."/>
            <person name="Vandamme P."/>
            <person name="Eisen J.A."/>
            <person name="Garrity G."/>
            <person name="Hugenholtz P."/>
            <person name="Kyrpides N.C."/>
        </authorList>
    </citation>
    <scope>NUCLEOTIDE SEQUENCE [LARGE SCALE GENOMIC DNA]</scope>
    <source>
        <strain evidence="8 9">VKM Ac-2540</strain>
    </source>
</reference>
<dbReference type="PROSITE" id="PS50110">
    <property type="entry name" value="RESPONSE_REGULATORY"/>
    <property type="match status" value="1"/>
</dbReference>
<dbReference type="PANTHER" id="PTHR43214">
    <property type="entry name" value="TWO-COMPONENT RESPONSE REGULATOR"/>
    <property type="match status" value="1"/>
</dbReference>
<dbReference type="PRINTS" id="PR00038">
    <property type="entry name" value="HTHLUXR"/>
</dbReference>
<dbReference type="Gene3D" id="3.40.50.2300">
    <property type="match status" value="1"/>
</dbReference>
<feature type="domain" description="HTH luxR-type" evidence="6">
    <location>
        <begin position="151"/>
        <end position="216"/>
    </location>
</feature>
<dbReference type="CDD" id="cd17535">
    <property type="entry name" value="REC_NarL-like"/>
    <property type="match status" value="1"/>
</dbReference>
<dbReference type="GO" id="GO:0003677">
    <property type="term" value="F:DNA binding"/>
    <property type="evidence" value="ECO:0007669"/>
    <property type="project" value="UniProtKB-KW"/>
</dbReference>
<dbReference type="PANTHER" id="PTHR43214:SF24">
    <property type="entry name" value="TRANSCRIPTIONAL REGULATORY PROTEIN NARL-RELATED"/>
    <property type="match status" value="1"/>
</dbReference>
<keyword evidence="2" id="KW-0805">Transcription regulation</keyword>
<name>A0A4Q7X1L5_9ACTN</name>
<dbReference type="InterPro" id="IPR011006">
    <property type="entry name" value="CheY-like_superfamily"/>
</dbReference>
<keyword evidence="3" id="KW-0238">DNA-binding</keyword>
<dbReference type="SUPFAM" id="SSF52172">
    <property type="entry name" value="CheY-like"/>
    <property type="match status" value="1"/>
</dbReference>
<evidence type="ECO:0000256" key="1">
    <source>
        <dbReference type="ARBA" id="ARBA00022553"/>
    </source>
</evidence>
<dbReference type="SUPFAM" id="SSF46894">
    <property type="entry name" value="C-terminal effector domain of the bipartite response regulators"/>
    <property type="match status" value="1"/>
</dbReference>
<dbReference type="InterPro" id="IPR016032">
    <property type="entry name" value="Sig_transdc_resp-reg_C-effctor"/>
</dbReference>
<dbReference type="CDD" id="cd06170">
    <property type="entry name" value="LuxR_C_like"/>
    <property type="match status" value="1"/>
</dbReference>
<dbReference type="RefSeq" id="WP_198681703.1">
    <property type="nucleotide sequence ID" value="NZ_SHKR01000012.1"/>
</dbReference>
<evidence type="ECO:0000259" key="7">
    <source>
        <dbReference type="PROSITE" id="PS50110"/>
    </source>
</evidence>
<evidence type="ECO:0000313" key="8">
    <source>
        <dbReference type="EMBL" id="RZU16323.1"/>
    </source>
</evidence>
<dbReference type="Pfam" id="PF00196">
    <property type="entry name" value="GerE"/>
    <property type="match status" value="1"/>
</dbReference>
<evidence type="ECO:0000259" key="6">
    <source>
        <dbReference type="PROSITE" id="PS50043"/>
    </source>
</evidence>
<protein>
    <submittedName>
        <fullName evidence="8">LuxR family two component transcriptional regulator</fullName>
    </submittedName>
</protein>
<gene>
    <name evidence="8" type="ORF">EV645_3877</name>
</gene>
<evidence type="ECO:0000256" key="5">
    <source>
        <dbReference type="PROSITE-ProRule" id="PRU00169"/>
    </source>
</evidence>
<proteinExistence type="predicted"/>
<organism evidence="8 9">
    <name type="scientific">Kribbella rubisoli</name>
    <dbReference type="NCBI Taxonomy" id="3075929"/>
    <lineage>
        <taxon>Bacteria</taxon>
        <taxon>Bacillati</taxon>
        <taxon>Actinomycetota</taxon>
        <taxon>Actinomycetes</taxon>
        <taxon>Propionibacteriales</taxon>
        <taxon>Kribbellaceae</taxon>
        <taxon>Kribbella</taxon>
    </lineage>
</organism>
<dbReference type="InterPro" id="IPR058245">
    <property type="entry name" value="NreC/VraR/RcsB-like_REC"/>
</dbReference>
<evidence type="ECO:0000313" key="9">
    <source>
        <dbReference type="Proteomes" id="UP000292027"/>
    </source>
</evidence>
<keyword evidence="4" id="KW-0804">Transcription</keyword>
<feature type="modified residue" description="4-aspartylphosphate" evidence="5">
    <location>
        <position position="60"/>
    </location>
</feature>
<dbReference type="InterPro" id="IPR001789">
    <property type="entry name" value="Sig_transdc_resp-reg_receiver"/>
</dbReference>
<evidence type="ECO:0000256" key="4">
    <source>
        <dbReference type="ARBA" id="ARBA00023163"/>
    </source>
</evidence>
<dbReference type="AlphaFoldDB" id="A0A4Q7X1L5"/>
<evidence type="ECO:0000256" key="3">
    <source>
        <dbReference type="ARBA" id="ARBA00023125"/>
    </source>
</evidence>